<feature type="transmembrane region" description="Helical" evidence="8">
    <location>
        <begin position="148"/>
        <end position="168"/>
    </location>
</feature>
<organism evidence="10">
    <name type="scientific">marine metagenome</name>
    <dbReference type="NCBI Taxonomy" id="408172"/>
    <lineage>
        <taxon>unclassified sequences</taxon>
        <taxon>metagenomes</taxon>
        <taxon>ecological metagenomes</taxon>
    </lineage>
</organism>
<dbReference type="AlphaFoldDB" id="A0A381NB48"/>
<dbReference type="InterPro" id="IPR050366">
    <property type="entry name" value="BP-dependent_transpt_permease"/>
</dbReference>
<dbReference type="InterPro" id="IPR000515">
    <property type="entry name" value="MetI-like"/>
</dbReference>
<feature type="compositionally biased region" description="Polar residues" evidence="7">
    <location>
        <begin position="1"/>
        <end position="13"/>
    </location>
</feature>
<evidence type="ECO:0000256" key="4">
    <source>
        <dbReference type="ARBA" id="ARBA00022692"/>
    </source>
</evidence>
<dbReference type="CDD" id="cd06261">
    <property type="entry name" value="TM_PBP2"/>
    <property type="match status" value="1"/>
</dbReference>
<evidence type="ECO:0000313" key="10">
    <source>
        <dbReference type="EMBL" id="SUZ51802.1"/>
    </source>
</evidence>
<feature type="transmembrane region" description="Helical" evidence="8">
    <location>
        <begin position="43"/>
        <end position="62"/>
    </location>
</feature>
<keyword evidence="6 8" id="KW-0472">Membrane</keyword>
<protein>
    <recommendedName>
        <fullName evidence="9">ABC transmembrane type-1 domain-containing protein</fullName>
    </recommendedName>
</protein>
<keyword evidence="5 8" id="KW-1133">Transmembrane helix</keyword>
<name>A0A381NB48_9ZZZZ</name>
<dbReference type="GO" id="GO:0005886">
    <property type="term" value="C:plasma membrane"/>
    <property type="evidence" value="ECO:0007669"/>
    <property type="project" value="UniProtKB-SubCell"/>
</dbReference>
<feature type="region of interest" description="Disordered" evidence="7">
    <location>
        <begin position="1"/>
        <end position="20"/>
    </location>
</feature>
<feature type="domain" description="ABC transmembrane type-1" evidence="9">
    <location>
        <begin position="140"/>
        <end position="333"/>
    </location>
</feature>
<sequence length="348" mass="38778">MTHQSETQTTTIPAESGMGALQREVQKRSFASQAWYFVRRWPLIPILLMATLLITGVFAHVISPADPIEQSLGFRNFPPTWGRAMPEYNVVPNPADFDLETTKGKSAFSRAKKNSFPRSKFILGGDNLGRDVLSRIVYGARISLQVTLYALTSGVIIGVSLGLAAGYFGRWTDEVIMRIVDVWLALPFILIALVIAQQFLHQGGAALWVVIFIIALVAWTPFVRQVRADVLTIRSQEYVMAAKVAGASHLRLILRHIMPGTLSTILVIATLRVGQLILTESTLSFLGAGIPDPIPAWGKSVSDGRQFIEEAWWISFWPGFAIFLVVMALNFFGDWLRDRLDPRLRQLD</sequence>
<evidence type="ECO:0000256" key="1">
    <source>
        <dbReference type="ARBA" id="ARBA00004651"/>
    </source>
</evidence>
<feature type="transmembrane region" description="Helical" evidence="8">
    <location>
        <begin position="205"/>
        <end position="223"/>
    </location>
</feature>
<dbReference type="GO" id="GO:0055085">
    <property type="term" value="P:transmembrane transport"/>
    <property type="evidence" value="ECO:0007669"/>
    <property type="project" value="InterPro"/>
</dbReference>
<accession>A0A381NB48</accession>
<evidence type="ECO:0000256" key="6">
    <source>
        <dbReference type="ARBA" id="ARBA00023136"/>
    </source>
</evidence>
<dbReference type="EMBL" id="UINC01000240">
    <property type="protein sequence ID" value="SUZ51802.1"/>
    <property type="molecule type" value="Genomic_DNA"/>
</dbReference>
<dbReference type="InterPro" id="IPR035906">
    <property type="entry name" value="MetI-like_sf"/>
</dbReference>
<evidence type="ECO:0000259" key="9">
    <source>
        <dbReference type="PROSITE" id="PS50928"/>
    </source>
</evidence>
<dbReference type="PANTHER" id="PTHR43386:SF26">
    <property type="entry name" value="ABC TRANSPORTER PERMEASE PROTEIN"/>
    <property type="match status" value="1"/>
</dbReference>
<reference evidence="10" key="1">
    <citation type="submission" date="2018-05" db="EMBL/GenBank/DDBJ databases">
        <authorList>
            <person name="Lanie J.A."/>
            <person name="Ng W.-L."/>
            <person name="Kazmierczak K.M."/>
            <person name="Andrzejewski T.M."/>
            <person name="Davidsen T.M."/>
            <person name="Wayne K.J."/>
            <person name="Tettelin H."/>
            <person name="Glass J.I."/>
            <person name="Rusch D."/>
            <person name="Podicherti R."/>
            <person name="Tsui H.-C.T."/>
            <person name="Winkler M.E."/>
        </authorList>
    </citation>
    <scope>NUCLEOTIDE SEQUENCE</scope>
</reference>
<dbReference type="SUPFAM" id="SSF161098">
    <property type="entry name" value="MetI-like"/>
    <property type="match status" value="1"/>
</dbReference>
<feature type="transmembrane region" description="Helical" evidence="8">
    <location>
        <begin position="257"/>
        <end position="278"/>
    </location>
</feature>
<comment type="subcellular location">
    <subcellularLocation>
        <location evidence="1">Cell membrane</location>
        <topology evidence="1">Multi-pass membrane protein</topology>
    </subcellularLocation>
</comment>
<keyword evidence="4 8" id="KW-0812">Transmembrane</keyword>
<keyword evidence="3" id="KW-1003">Cell membrane</keyword>
<proteinExistence type="predicted"/>
<evidence type="ECO:0000256" key="2">
    <source>
        <dbReference type="ARBA" id="ARBA00022448"/>
    </source>
</evidence>
<feature type="transmembrane region" description="Helical" evidence="8">
    <location>
        <begin position="180"/>
        <end position="199"/>
    </location>
</feature>
<dbReference type="Pfam" id="PF00528">
    <property type="entry name" value="BPD_transp_1"/>
    <property type="match status" value="1"/>
</dbReference>
<gene>
    <name evidence="10" type="ORF">METZ01_LOCUS4656</name>
</gene>
<evidence type="ECO:0000256" key="3">
    <source>
        <dbReference type="ARBA" id="ARBA00022475"/>
    </source>
</evidence>
<evidence type="ECO:0000256" key="5">
    <source>
        <dbReference type="ARBA" id="ARBA00022989"/>
    </source>
</evidence>
<evidence type="ECO:0000256" key="7">
    <source>
        <dbReference type="SAM" id="MobiDB-lite"/>
    </source>
</evidence>
<dbReference type="PROSITE" id="PS50928">
    <property type="entry name" value="ABC_TM1"/>
    <property type="match status" value="1"/>
</dbReference>
<evidence type="ECO:0000256" key="8">
    <source>
        <dbReference type="SAM" id="Phobius"/>
    </source>
</evidence>
<dbReference type="PANTHER" id="PTHR43386">
    <property type="entry name" value="OLIGOPEPTIDE TRANSPORT SYSTEM PERMEASE PROTEIN APPC"/>
    <property type="match status" value="1"/>
</dbReference>
<feature type="transmembrane region" description="Helical" evidence="8">
    <location>
        <begin position="311"/>
        <end position="333"/>
    </location>
</feature>
<dbReference type="Gene3D" id="1.10.3720.10">
    <property type="entry name" value="MetI-like"/>
    <property type="match status" value="1"/>
</dbReference>
<keyword evidence="2" id="KW-0813">Transport</keyword>